<evidence type="ECO:0000313" key="2">
    <source>
        <dbReference type="EMBL" id="RBR26693.1"/>
    </source>
</evidence>
<comment type="caution">
    <text evidence="2">The sequence shown here is derived from an EMBL/GenBank/DDBJ whole genome shotgun (WGS) entry which is preliminary data.</text>
</comment>
<feature type="compositionally biased region" description="Basic and acidic residues" evidence="1">
    <location>
        <begin position="127"/>
        <end position="142"/>
    </location>
</feature>
<keyword evidence="3" id="KW-1185">Reference proteome</keyword>
<accession>A0A366SBI1</accession>
<evidence type="ECO:0000313" key="3">
    <source>
        <dbReference type="Proteomes" id="UP000253153"/>
    </source>
</evidence>
<proteinExistence type="predicted"/>
<dbReference type="OrthoDB" id="3564303at2759"/>
<sequence length="618" mass="66993">MYTAFYAKFRRHKPPHRESLASAASHRRLPKRLLHLFNQKSSHNSETHLASKRSSSTPSDSSDNSSHGGVVYSDTGYPIIDEDHQVVTVDSEPAIWRSINRIAQRIKLELDLDSNDGHKTHGCSQKRHTDNPDQGSREEKKQKQGRGSRNTGGGGGGGGGKKNGGANGGGSGGKQPPDGHRYPVPPPHSGPQFFACPFHKFDPVRYDCCSSVRLTRLCDVSQHIGRRHLLRDVKQKTTNANAEPTDNVELVGNAKAEEAVAFYCPKCRMEFFGTTAEANLRQHLPCQTPQPATSEQTGMLLPAEFERLVEARNKATGDIPKWYAMWKACLPNKPPPKSPYFALPGQEAVVETATVLPEVEVETLAPRSQGEEIIRRALQDCLSHFFLSEDVIDATVNHVLNGLYPGSSGAEPQTSTDTRLEVPQRQMPERQMFPQQISQQPFNGAVAPTVFDPSAFFAAPQAHPPSHQLYQNPSAPAPSAPTPRVVPQTVTPLAPQTDTQTQEPYYGAPFVNTPAFALPSQHSTQMSPPAANIETGPPVPFRSAPGPAASETSPASQAINNSSLYDVDDGDFDGTGFSAPNQSGADLSGFPSLEAIGFPTNNGSSDGFPWWSNNGCQD</sequence>
<organism evidence="2 3">
    <name type="scientific">Fusarium coffeatum</name>
    <dbReference type="NCBI Taxonomy" id="231269"/>
    <lineage>
        <taxon>Eukaryota</taxon>
        <taxon>Fungi</taxon>
        <taxon>Dikarya</taxon>
        <taxon>Ascomycota</taxon>
        <taxon>Pezizomycotina</taxon>
        <taxon>Sordariomycetes</taxon>
        <taxon>Hypocreomycetidae</taxon>
        <taxon>Hypocreales</taxon>
        <taxon>Nectriaceae</taxon>
        <taxon>Fusarium</taxon>
        <taxon>Fusarium incarnatum-equiseti species complex</taxon>
    </lineage>
</organism>
<evidence type="ECO:0000256" key="1">
    <source>
        <dbReference type="SAM" id="MobiDB-lite"/>
    </source>
</evidence>
<feature type="region of interest" description="Disordered" evidence="1">
    <location>
        <begin position="457"/>
        <end position="490"/>
    </location>
</feature>
<feature type="compositionally biased region" description="Gly residues" evidence="1">
    <location>
        <begin position="150"/>
        <end position="173"/>
    </location>
</feature>
<dbReference type="RefSeq" id="XP_031021284.1">
    <property type="nucleotide sequence ID" value="XM_031154627.1"/>
</dbReference>
<dbReference type="AlphaFoldDB" id="A0A366SBI1"/>
<dbReference type="EMBL" id="QKXC01000011">
    <property type="protein sequence ID" value="RBR26693.1"/>
    <property type="molecule type" value="Genomic_DNA"/>
</dbReference>
<protein>
    <submittedName>
        <fullName evidence="2">Uncharacterized protein</fullName>
    </submittedName>
</protein>
<feature type="region of interest" description="Disordered" evidence="1">
    <location>
        <begin position="40"/>
        <end position="76"/>
    </location>
</feature>
<feature type="region of interest" description="Disordered" evidence="1">
    <location>
        <begin position="520"/>
        <end position="618"/>
    </location>
</feature>
<feature type="compositionally biased region" description="Low complexity" evidence="1">
    <location>
        <begin position="52"/>
        <end position="66"/>
    </location>
</feature>
<gene>
    <name evidence="2" type="ORF">FIESC28_00476</name>
</gene>
<reference evidence="2 3" key="1">
    <citation type="submission" date="2018-06" db="EMBL/GenBank/DDBJ databases">
        <title>Fusarium incarnatum-equiseti species complex species 28.</title>
        <authorList>
            <person name="Gardiner D.M."/>
        </authorList>
    </citation>
    <scope>NUCLEOTIDE SEQUENCE [LARGE SCALE GENOMIC DNA]</scope>
    <source>
        <strain evidence="2 3">FIESC_28</strain>
    </source>
</reference>
<dbReference type="GeneID" id="41989923"/>
<feature type="compositionally biased region" description="Polar residues" evidence="1">
    <location>
        <begin position="550"/>
        <end position="564"/>
    </location>
</feature>
<feature type="region of interest" description="Disordered" evidence="1">
    <location>
        <begin position="113"/>
        <end position="186"/>
    </location>
</feature>
<name>A0A366SBI1_9HYPO</name>
<feature type="compositionally biased region" description="Polar residues" evidence="1">
    <location>
        <begin position="599"/>
        <end position="618"/>
    </location>
</feature>
<dbReference type="Proteomes" id="UP000253153">
    <property type="component" value="Unassembled WGS sequence"/>
</dbReference>